<evidence type="ECO:0000259" key="2">
    <source>
        <dbReference type="SMART" id="SM01310"/>
    </source>
</evidence>
<dbReference type="EMBL" id="JAPFFF010000003">
    <property type="protein sequence ID" value="KAK8895114.1"/>
    <property type="molecule type" value="Genomic_DNA"/>
</dbReference>
<reference evidence="3 4" key="1">
    <citation type="submission" date="2024-04" db="EMBL/GenBank/DDBJ databases">
        <title>Tritrichomonas musculus Genome.</title>
        <authorList>
            <person name="Alves-Ferreira E."/>
            <person name="Grigg M."/>
            <person name="Lorenzi H."/>
            <person name="Galac M."/>
        </authorList>
    </citation>
    <scope>NUCLEOTIDE SEQUENCE [LARGE SCALE GENOMIC DNA]</scope>
    <source>
        <strain evidence="3 4">EAF2021</strain>
    </source>
</reference>
<dbReference type="Pfam" id="PF14664">
    <property type="entry name" value="RICTOR_N"/>
    <property type="match status" value="1"/>
</dbReference>
<accession>A0ABR2KVH0</accession>
<dbReference type="PANTHER" id="PTHR13298:SF11">
    <property type="entry name" value="RAPAMYCIN-INSENSITIVE COMPANION OF MTOR"/>
    <property type="match status" value="1"/>
</dbReference>
<dbReference type="Proteomes" id="UP001470230">
    <property type="component" value="Unassembled WGS sequence"/>
</dbReference>
<feature type="domain" description="Rapamycin-insensitive companion of mTOR N-terminal" evidence="1">
    <location>
        <begin position="23"/>
        <end position="363"/>
    </location>
</feature>
<feature type="domain" description="Rapamycin-insensitive companion of mTOR" evidence="2">
    <location>
        <begin position="796"/>
        <end position="870"/>
    </location>
</feature>
<dbReference type="InterPro" id="IPR029452">
    <property type="entry name" value="RICTOR_V"/>
</dbReference>
<gene>
    <name evidence="3" type="ORF">M9Y10_023556</name>
</gene>
<protein>
    <submittedName>
        <fullName evidence="3">Uncharacterized protein</fullName>
    </submittedName>
</protein>
<proteinExistence type="predicted"/>
<organism evidence="3 4">
    <name type="scientific">Tritrichomonas musculus</name>
    <dbReference type="NCBI Taxonomy" id="1915356"/>
    <lineage>
        <taxon>Eukaryota</taxon>
        <taxon>Metamonada</taxon>
        <taxon>Parabasalia</taxon>
        <taxon>Tritrichomonadida</taxon>
        <taxon>Tritrichomonadidae</taxon>
        <taxon>Tritrichomonas</taxon>
    </lineage>
</organism>
<name>A0ABR2KVH0_9EUKA</name>
<dbReference type="InterPro" id="IPR028267">
    <property type="entry name" value="Pianissimo_N"/>
</dbReference>
<dbReference type="PANTHER" id="PTHR13298">
    <property type="entry name" value="CYTOSOLIC REGULATOR PIANISSIMO"/>
    <property type="match status" value="1"/>
</dbReference>
<dbReference type="SMART" id="SM01310">
    <property type="entry name" value="RICTOR_V"/>
    <property type="match status" value="1"/>
</dbReference>
<evidence type="ECO:0000259" key="1">
    <source>
        <dbReference type="SMART" id="SM01308"/>
    </source>
</evidence>
<dbReference type="InterPro" id="IPR028268">
    <property type="entry name" value="Pianissimo_fam"/>
</dbReference>
<evidence type="ECO:0000313" key="3">
    <source>
        <dbReference type="EMBL" id="KAK8895114.1"/>
    </source>
</evidence>
<keyword evidence="4" id="KW-1185">Reference proteome</keyword>
<evidence type="ECO:0000313" key="4">
    <source>
        <dbReference type="Proteomes" id="UP001470230"/>
    </source>
</evidence>
<dbReference type="Pfam" id="PF14668">
    <property type="entry name" value="RICTOR_V"/>
    <property type="match status" value="1"/>
</dbReference>
<dbReference type="SMART" id="SM01308">
    <property type="entry name" value="RICTOR_N"/>
    <property type="match status" value="1"/>
</dbReference>
<sequence>MKSISHPLAIILKQAINGGYDQNSLVTLLNAADEEIDSYDFSNAPLDVIATYIHQLYLNNSPEIRSVLLRLVLAIENMQSESILETYNFDKIVALSFDHRLNQDSSVAQSQKDEEKYSAFGVVYLLNKKKRSIPISIIRALVSYYNSLNTQNSNITTLSYKSILILYLCEAIINDPKQILAVPDLGQIIVDALASGSPSLPAMNDSAIDSISNLFIYSIEKNYDFTHQKNCFSHLIKPFATFKPSPPNDSKKMQMITSAVAKILKTWPGILHAGFRLGMLADLVECLPHQPEAVISLFRELLVLEDKASIWDPYTGILLYGLTQLGFIKQLHSTAEKTIENERESNQSTSSSTISSFLNKLLPFVTLAENTSTANPEASTTTTAIAIASSSSKTIDPQDAYRQIAKSTKKSMAHTMGDSRSITKQTTVPKYSEINNKSDKYQLILEVLTVIIPPNEIELKSENTKQFCLEVLNSFKENTNTRRLLGGINQQCLIALLQLLVTQENLFEILMNNEEFTKKLKDIFEKAKKNEIAEDVLPYHLSGITVLTRNERGTEYLKKKGVADILITLGSTKDNPNAPKVTDEKIANIIINQLDIRQDISIEKQILISFLNSPIQAIREIAISKVKSYQNNMSSLSENNSFESKSSISKEVFETVVIPYVEYSNCSEDSIELFVEILNSDPFCLECAIKYEKIFDEFRKQESHCAYSLFFSKPESFKKTIVGSNGETVNAAEYELEWWMKEGVILYVKKYDNSIAKNHVTPPHLFGMLCKTNEGRELAKSKIPKLVDLLVSSKKMKGKRGALFALSQYGSKPHQKIIETLQEAKAVETMFEQAFKSDSLVLKGSLIVALSMMAPTKYLTSLLDANHWQYFRFGSHMSVVPTNVIDYIGGLKEIKFTPEQFSYKFTDDNDSKKVTEEMKKYGFLENDDKETIKDIESILKNLLLLICPLTQNQARNELKNLLQKRQDLFDRPELFLAVQEILTKFDITSDNRFMISRLFTKTPLYTANKDEFKFDSLAEATLLAKLFTFMGTPVPLKTLSETQVPKYPANQLKNSKVCPSCPEAYLEDNEFETATGKSKDAFYNSLSDEERDKIRKNLLK</sequence>
<comment type="caution">
    <text evidence="3">The sequence shown here is derived from an EMBL/GenBank/DDBJ whole genome shotgun (WGS) entry which is preliminary data.</text>
</comment>